<protein>
    <submittedName>
        <fullName evidence="2">Uncharacterized protein</fullName>
    </submittedName>
</protein>
<keyword evidence="3" id="KW-1185">Reference proteome</keyword>
<accession>A0A4U0XGK5</accession>
<dbReference type="OrthoDB" id="3835399at2759"/>
<dbReference type="AlphaFoldDB" id="A0A4U0XGK5"/>
<feature type="compositionally biased region" description="Basic and acidic residues" evidence="1">
    <location>
        <begin position="69"/>
        <end position="78"/>
    </location>
</feature>
<organism evidence="2 3">
    <name type="scientific">Friedmanniomyces simplex</name>
    <dbReference type="NCBI Taxonomy" id="329884"/>
    <lineage>
        <taxon>Eukaryota</taxon>
        <taxon>Fungi</taxon>
        <taxon>Dikarya</taxon>
        <taxon>Ascomycota</taxon>
        <taxon>Pezizomycotina</taxon>
        <taxon>Dothideomycetes</taxon>
        <taxon>Dothideomycetidae</taxon>
        <taxon>Mycosphaerellales</taxon>
        <taxon>Teratosphaeriaceae</taxon>
        <taxon>Friedmanniomyces</taxon>
    </lineage>
</organism>
<feature type="compositionally biased region" description="Acidic residues" evidence="1">
    <location>
        <begin position="125"/>
        <end position="135"/>
    </location>
</feature>
<feature type="compositionally biased region" description="Basic and acidic residues" evidence="1">
    <location>
        <begin position="23"/>
        <end position="34"/>
    </location>
</feature>
<sequence>MSAYGYGYGSDMAPVDDDPYDNLDPRHGTLERPSPRPGMMDPPARRGLPPNRMDMDPYDAPFSDDLYEDMLREHHDDPPTPLGYDGDSTRYDREGAPSPETPPRWGMGLDNLGFGGAPAPPGFDLDNDTLDEDEFLGQRPGNNRSDRLQGVWTEDFREQRPLLTEGFPSGLAPTARSGPFPPGRSWPGWNESMPEGAVGYIARGEEWTFGDEMGGPNMYPAEMVDAEFIAAREADPDWSPANIPLSEEEMEDRLHWHG</sequence>
<feature type="region of interest" description="Disordered" evidence="1">
    <location>
        <begin position="163"/>
        <end position="191"/>
    </location>
</feature>
<feature type="region of interest" description="Disordered" evidence="1">
    <location>
        <begin position="1"/>
        <end position="150"/>
    </location>
</feature>
<name>A0A4U0XGK5_9PEZI</name>
<feature type="region of interest" description="Disordered" evidence="1">
    <location>
        <begin position="239"/>
        <end position="258"/>
    </location>
</feature>
<evidence type="ECO:0000313" key="2">
    <source>
        <dbReference type="EMBL" id="TKA74608.1"/>
    </source>
</evidence>
<comment type="caution">
    <text evidence="2">The sequence shown here is derived from an EMBL/GenBank/DDBJ whole genome shotgun (WGS) entry which is preliminary data.</text>
</comment>
<dbReference type="Proteomes" id="UP000309340">
    <property type="component" value="Unassembled WGS sequence"/>
</dbReference>
<evidence type="ECO:0000313" key="3">
    <source>
        <dbReference type="Proteomes" id="UP000309340"/>
    </source>
</evidence>
<gene>
    <name evidence="2" type="ORF">B0A55_05442</name>
</gene>
<dbReference type="EMBL" id="NAJQ01000220">
    <property type="protein sequence ID" value="TKA74608.1"/>
    <property type="molecule type" value="Genomic_DNA"/>
</dbReference>
<proteinExistence type="predicted"/>
<reference evidence="2 3" key="1">
    <citation type="submission" date="2017-03" db="EMBL/GenBank/DDBJ databases">
        <title>Genomes of endolithic fungi from Antarctica.</title>
        <authorList>
            <person name="Coleine C."/>
            <person name="Masonjones S."/>
            <person name="Stajich J.E."/>
        </authorList>
    </citation>
    <scope>NUCLEOTIDE SEQUENCE [LARGE SCALE GENOMIC DNA]</scope>
    <source>
        <strain evidence="2 3">CCFEE 5184</strain>
    </source>
</reference>
<evidence type="ECO:0000256" key="1">
    <source>
        <dbReference type="SAM" id="MobiDB-lite"/>
    </source>
</evidence>